<keyword evidence="13 14" id="KW-0998">Cell outer membrane</keyword>
<dbReference type="InterPro" id="IPR011662">
    <property type="entry name" value="Secretin/TonB_short_N"/>
</dbReference>
<evidence type="ECO:0000256" key="4">
    <source>
        <dbReference type="ARBA" id="ARBA00022452"/>
    </source>
</evidence>
<evidence type="ECO:0000256" key="11">
    <source>
        <dbReference type="ARBA" id="ARBA00023136"/>
    </source>
</evidence>
<name>A0ABP7N422_9GAMM</name>
<dbReference type="Gene3D" id="2.170.130.10">
    <property type="entry name" value="TonB-dependent receptor, plug domain"/>
    <property type="match status" value="1"/>
</dbReference>
<dbReference type="SUPFAM" id="SSF56935">
    <property type="entry name" value="Porins"/>
    <property type="match status" value="1"/>
</dbReference>
<comment type="caution">
    <text evidence="18">The sequence shown here is derived from an EMBL/GenBank/DDBJ whole genome shotgun (WGS) entry which is preliminary data.</text>
</comment>
<evidence type="ECO:0000256" key="7">
    <source>
        <dbReference type="ARBA" id="ARBA00022729"/>
    </source>
</evidence>
<gene>
    <name evidence="18" type="ORF">GCM10022277_35980</name>
</gene>
<evidence type="ECO:0000256" key="13">
    <source>
        <dbReference type="ARBA" id="ARBA00023237"/>
    </source>
</evidence>
<keyword evidence="8" id="KW-0408">Iron</keyword>
<feature type="domain" description="Secretin/TonB short N-terminal" evidence="17">
    <location>
        <begin position="22"/>
        <end position="73"/>
    </location>
</feature>
<dbReference type="PANTHER" id="PTHR32552">
    <property type="entry name" value="FERRICHROME IRON RECEPTOR-RELATED"/>
    <property type="match status" value="1"/>
</dbReference>
<comment type="similarity">
    <text evidence="2 14 15">Belongs to the TonB-dependent receptor family.</text>
</comment>
<organism evidence="18 19">
    <name type="scientific">Litoribacillus peritrichatus</name>
    <dbReference type="NCBI Taxonomy" id="718191"/>
    <lineage>
        <taxon>Bacteria</taxon>
        <taxon>Pseudomonadati</taxon>
        <taxon>Pseudomonadota</taxon>
        <taxon>Gammaproteobacteria</taxon>
        <taxon>Oceanospirillales</taxon>
        <taxon>Oceanospirillaceae</taxon>
        <taxon>Litoribacillus</taxon>
    </lineage>
</organism>
<evidence type="ECO:0000313" key="19">
    <source>
        <dbReference type="Proteomes" id="UP001501565"/>
    </source>
</evidence>
<keyword evidence="19" id="KW-1185">Reference proteome</keyword>
<evidence type="ECO:0000256" key="2">
    <source>
        <dbReference type="ARBA" id="ARBA00009810"/>
    </source>
</evidence>
<evidence type="ECO:0000256" key="1">
    <source>
        <dbReference type="ARBA" id="ARBA00004571"/>
    </source>
</evidence>
<dbReference type="Gene3D" id="3.55.50.30">
    <property type="match status" value="1"/>
</dbReference>
<evidence type="ECO:0000256" key="14">
    <source>
        <dbReference type="PROSITE-ProRule" id="PRU01360"/>
    </source>
</evidence>
<keyword evidence="5" id="KW-0410">Iron transport</keyword>
<evidence type="ECO:0000256" key="3">
    <source>
        <dbReference type="ARBA" id="ARBA00022448"/>
    </source>
</evidence>
<keyword evidence="12 18" id="KW-0675">Receptor</keyword>
<keyword evidence="9" id="KW-0406">Ion transport</keyword>
<dbReference type="Gene3D" id="2.40.170.20">
    <property type="entry name" value="TonB-dependent receptor, beta-barrel domain"/>
    <property type="match status" value="1"/>
</dbReference>
<dbReference type="PROSITE" id="PS52016">
    <property type="entry name" value="TONB_DEPENDENT_REC_3"/>
    <property type="match status" value="1"/>
</dbReference>
<reference evidence="19" key="1">
    <citation type="journal article" date="2019" name="Int. J. Syst. Evol. Microbiol.">
        <title>The Global Catalogue of Microorganisms (GCM) 10K type strain sequencing project: providing services to taxonomists for standard genome sequencing and annotation.</title>
        <authorList>
            <consortium name="The Broad Institute Genomics Platform"/>
            <consortium name="The Broad Institute Genome Sequencing Center for Infectious Disease"/>
            <person name="Wu L."/>
            <person name="Ma J."/>
        </authorList>
    </citation>
    <scope>NUCLEOTIDE SEQUENCE [LARGE SCALE GENOMIC DNA]</scope>
    <source>
        <strain evidence="19">JCM 17551</strain>
    </source>
</reference>
<evidence type="ECO:0000259" key="17">
    <source>
        <dbReference type="SMART" id="SM00965"/>
    </source>
</evidence>
<evidence type="ECO:0000256" key="16">
    <source>
        <dbReference type="SAM" id="MobiDB-lite"/>
    </source>
</evidence>
<feature type="region of interest" description="Disordered" evidence="16">
    <location>
        <begin position="690"/>
        <end position="710"/>
    </location>
</feature>
<dbReference type="EMBL" id="BAABBN010000012">
    <property type="protein sequence ID" value="GAA3936369.1"/>
    <property type="molecule type" value="Genomic_DNA"/>
</dbReference>
<evidence type="ECO:0000256" key="9">
    <source>
        <dbReference type="ARBA" id="ARBA00023065"/>
    </source>
</evidence>
<evidence type="ECO:0000256" key="12">
    <source>
        <dbReference type="ARBA" id="ARBA00023170"/>
    </source>
</evidence>
<comment type="subcellular location">
    <subcellularLocation>
        <location evidence="1 14">Cell outer membrane</location>
        <topology evidence="1 14">Multi-pass membrane protein</topology>
    </subcellularLocation>
</comment>
<dbReference type="Proteomes" id="UP001501565">
    <property type="component" value="Unassembled WGS sequence"/>
</dbReference>
<proteinExistence type="inferred from homology"/>
<dbReference type="CDD" id="cd01347">
    <property type="entry name" value="ligand_gated_channel"/>
    <property type="match status" value="1"/>
</dbReference>
<dbReference type="PANTHER" id="PTHR32552:SF68">
    <property type="entry name" value="FERRICHROME OUTER MEMBRANE TRANSPORTER_PHAGE RECEPTOR"/>
    <property type="match status" value="1"/>
</dbReference>
<keyword evidence="10 15" id="KW-0798">TonB box</keyword>
<evidence type="ECO:0000256" key="6">
    <source>
        <dbReference type="ARBA" id="ARBA00022692"/>
    </source>
</evidence>
<keyword evidence="7" id="KW-0732">Signal</keyword>
<evidence type="ECO:0000256" key="5">
    <source>
        <dbReference type="ARBA" id="ARBA00022496"/>
    </source>
</evidence>
<keyword evidence="4 14" id="KW-1134">Transmembrane beta strand</keyword>
<protein>
    <submittedName>
        <fullName evidence="18">TonB-dependent receptor</fullName>
    </submittedName>
</protein>
<keyword evidence="3 14" id="KW-0813">Transport</keyword>
<evidence type="ECO:0000256" key="8">
    <source>
        <dbReference type="ARBA" id="ARBA00023004"/>
    </source>
</evidence>
<keyword evidence="11 14" id="KW-0472">Membrane</keyword>
<dbReference type="Pfam" id="PF07715">
    <property type="entry name" value="Plug"/>
    <property type="match status" value="1"/>
</dbReference>
<dbReference type="Pfam" id="PF00593">
    <property type="entry name" value="TonB_dep_Rec_b-barrel"/>
    <property type="match status" value="1"/>
</dbReference>
<dbReference type="InterPro" id="IPR000531">
    <property type="entry name" value="Beta-barrel_TonB"/>
</dbReference>
<sequence length="811" mass="90208">MFSIPAGPLEDALNQLGREAGILLSFPSSITEHKTTQGIHGLYSTEEALKQLLNGTELEAILLENNSYSLSPIELRALETQVIYGTVLSRYEYDEASSATGFTTDVDTLPRSVQVLPEQLIIDQNATRITEVLLNAASVTRSDGYGGAEDEVNIRGMENNHLFFDGSPVSNRTRVDVANVERVEVISGPASVLHGQVSPGGLINIVTKKPQKESAHSIQAELDEHGREKLIFDSTGSVNDKFQYRVVLAGEDSESLREVKTTDGTVEAETKSMSVSPSLSYTPDDQNTFILTLGYSDQTIPIDRGTVAVDDGTGNVSIADIPIERRLGSKYSERESIEKRVQFNFDHEFDNGWTNKLNVSYFEKNFDDYQARPAFGLDGVPTNLLEVIELRNTNSVQSNGLLVRTADTNLNGEETDFFISNSLTGDFQIGDIDNTLYIGANYTVRDQKRENGFALQDITGVLSPAPLFALDLDIIDIYQDTRPAYTKREQTIVNINDDTYTEYGFSIQNLSYLTDELSLLTGLRYDHFERDSKATEYFEDGPFTGTYAPLATEKDSKLKSSNENISGQFGLMYEITEGISLYGSYSESFLPNYPEVTTFVPSTQEKDLDPEEAKQYELGIKSSLMDDKLRITASFYELSRKNVSTVDNDFVQRLNGKEETTGFEMSATMQFVPGLNVLASYTNLNAEIVNDNDDSKENEGNSPQSVPDQKARVWGSYEVQSGSLIGLGMGFGLEYADERQGDDENTFTLPSYTIYDTAAWYYIPVTENSKLRLQAGVKNLTDKEYYPASINAFRINVGEPRTAYMTARLEF</sequence>
<dbReference type="SMART" id="SM00965">
    <property type="entry name" value="STN"/>
    <property type="match status" value="1"/>
</dbReference>
<evidence type="ECO:0000256" key="10">
    <source>
        <dbReference type="ARBA" id="ARBA00023077"/>
    </source>
</evidence>
<dbReference type="NCBIfam" id="TIGR01783">
    <property type="entry name" value="TonB-siderophor"/>
    <property type="match status" value="1"/>
</dbReference>
<evidence type="ECO:0000313" key="18">
    <source>
        <dbReference type="EMBL" id="GAA3936369.1"/>
    </source>
</evidence>
<dbReference type="InterPro" id="IPR037066">
    <property type="entry name" value="Plug_dom_sf"/>
</dbReference>
<evidence type="ECO:0000256" key="15">
    <source>
        <dbReference type="RuleBase" id="RU003357"/>
    </source>
</evidence>
<dbReference type="InterPro" id="IPR039426">
    <property type="entry name" value="TonB-dep_rcpt-like"/>
</dbReference>
<keyword evidence="6 14" id="KW-0812">Transmembrane</keyword>
<dbReference type="InterPro" id="IPR012910">
    <property type="entry name" value="Plug_dom"/>
</dbReference>
<dbReference type="InterPro" id="IPR010105">
    <property type="entry name" value="TonB_sidphr_rcpt"/>
</dbReference>
<accession>A0ABP7N422</accession>
<dbReference type="InterPro" id="IPR036942">
    <property type="entry name" value="Beta-barrel_TonB_sf"/>
</dbReference>